<reference evidence="11 12" key="1">
    <citation type="submission" date="2017-07" db="EMBL/GenBank/DDBJ databases">
        <title>Tetzosporium hominis gen.nov. sp.nov.</title>
        <authorList>
            <person name="Tetz G."/>
            <person name="Tetz V."/>
        </authorList>
    </citation>
    <scope>NUCLEOTIDE SEQUENCE [LARGE SCALE GENOMIC DNA]</scope>
    <source>
        <strain evidence="11 12">VT-49</strain>
    </source>
</reference>
<evidence type="ECO:0000313" key="11">
    <source>
        <dbReference type="EMBL" id="OZS78201.1"/>
    </source>
</evidence>
<evidence type="ECO:0000256" key="5">
    <source>
        <dbReference type="ARBA" id="ARBA00022694"/>
    </source>
</evidence>
<keyword evidence="4" id="KW-0963">Cytoplasm</keyword>
<evidence type="ECO:0000256" key="8">
    <source>
        <dbReference type="ARBA" id="ARBA00022840"/>
    </source>
</evidence>
<organism evidence="11 12">
    <name type="scientific">Tetzosporium hominis</name>
    <dbReference type="NCBI Taxonomy" id="2020506"/>
    <lineage>
        <taxon>Bacteria</taxon>
        <taxon>Bacillati</taxon>
        <taxon>Bacillota</taxon>
        <taxon>Bacilli</taxon>
        <taxon>Bacillales</taxon>
        <taxon>Caryophanaceae</taxon>
        <taxon>Tetzosporium</taxon>
    </lineage>
</organism>
<name>A0A264W3S4_9BACL</name>
<dbReference type="GO" id="GO:0002949">
    <property type="term" value="P:tRNA threonylcarbamoyladenosine modification"/>
    <property type="evidence" value="ECO:0007669"/>
    <property type="project" value="InterPro"/>
</dbReference>
<keyword evidence="6" id="KW-0479">Metal-binding</keyword>
<comment type="caution">
    <text evidence="11">The sequence shown here is derived from an EMBL/GenBank/DDBJ whole genome shotgun (WGS) entry which is preliminary data.</text>
</comment>
<dbReference type="AlphaFoldDB" id="A0A264W3S4"/>
<protein>
    <recommendedName>
        <fullName evidence="3">tRNA threonylcarbamoyladenosine biosynthesis protein TsaE</fullName>
    </recommendedName>
    <alternativeName>
        <fullName evidence="10">t(6)A37 threonylcarbamoyladenosine biosynthesis protein TsaE</fullName>
    </alternativeName>
</protein>
<evidence type="ECO:0000256" key="4">
    <source>
        <dbReference type="ARBA" id="ARBA00022490"/>
    </source>
</evidence>
<keyword evidence="5" id="KW-0819">tRNA processing</keyword>
<evidence type="ECO:0000256" key="9">
    <source>
        <dbReference type="ARBA" id="ARBA00022842"/>
    </source>
</evidence>
<accession>A0A264W3S4</accession>
<keyword evidence="9" id="KW-0460">Magnesium</keyword>
<dbReference type="PANTHER" id="PTHR33540:SF2">
    <property type="entry name" value="TRNA THREONYLCARBAMOYLADENOSINE BIOSYNTHESIS PROTEIN TSAE"/>
    <property type="match status" value="1"/>
</dbReference>
<proteinExistence type="inferred from homology"/>
<dbReference type="PANTHER" id="PTHR33540">
    <property type="entry name" value="TRNA THREONYLCARBAMOYLADENOSINE BIOSYNTHESIS PROTEIN TSAE"/>
    <property type="match status" value="1"/>
</dbReference>
<dbReference type="Pfam" id="PF02367">
    <property type="entry name" value="TsaE"/>
    <property type="match status" value="1"/>
</dbReference>
<evidence type="ECO:0000256" key="10">
    <source>
        <dbReference type="ARBA" id="ARBA00032441"/>
    </source>
</evidence>
<dbReference type="OrthoDB" id="9815896at2"/>
<evidence type="ECO:0000256" key="2">
    <source>
        <dbReference type="ARBA" id="ARBA00007599"/>
    </source>
</evidence>
<gene>
    <name evidence="11" type="ORF">CF394_07390</name>
</gene>
<evidence type="ECO:0000256" key="7">
    <source>
        <dbReference type="ARBA" id="ARBA00022741"/>
    </source>
</evidence>
<evidence type="ECO:0000256" key="1">
    <source>
        <dbReference type="ARBA" id="ARBA00004496"/>
    </source>
</evidence>
<evidence type="ECO:0000313" key="12">
    <source>
        <dbReference type="Proteomes" id="UP000217065"/>
    </source>
</evidence>
<sequence>MTMHQFIWTTLEDTTSHAQALALRMQGGEVITLEGDLGAGKTTWTKFFAAGLGVEGNVNSPTFTIVKEYEGRLPFYHMDVYRLADSEEDLGWDDYFDEQAVSVVEWAQFIDYALPDDRIEMTIRLSDNGERICTMTTTSERYQQVLEEMAHDLARD</sequence>
<dbReference type="SUPFAM" id="SSF52540">
    <property type="entry name" value="P-loop containing nucleoside triphosphate hydrolases"/>
    <property type="match status" value="1"/>
</dbReference>
<keyword evidence="8" id="KW-0067">ATP-binding</keyword>
<dbReference type="GO" id="GO:0046872">
    <property type="term" value="F:metal ion binding"/>
    <property type="evidence" value="ECO:0007669"/>
    <property type="project" value="UniProtKB-KW"/>
</dbReference>
<keyword evidence="11" id="KW-0808">Transferase</keyword>
<dbReference type="Proteomes" id="UP000217065">
    <property type="component" value="Unassembled WGS sequence"/>
</dbReference>
<dbReference type="GO" id="GO:0005737">
    <property type="term" value="C:cytoplasm"/>
    <property type="evidence" value="ECO:0007669"/>
    <property type="project" value="UniProtKB-SubCell"/>
</dbReference>
<keyword evidence="7" id="KW-0547">Nucleotide-binding</keyword>
<dbReference type="GO" id="GO:0016740">
    <property type="term" value="F:transferase activity"/>
    <property type="evidence" value="ECO:0007669"/>
    <property type="project" value="UniProtKB-KW"/>
</dbReference>
<dbReference type="InterPro" id="IPR003442">
    <property type="entry name" value="T6A_TsaE"/>
</dbReference>
<comment type="subcellular location">
    <subcellularLocation>
        <location evidence="1">Cytoplasm</location>
    </subcellularLocation>
</comment>
<keyword evidence="12" id="KW-1185">Reference proteome</keyword>
<dbReference type="InterPro" id="IPR027417">
    <property type="entry name" value="P-loop_NTPase"/>
</dbReference>
<dbReference type="NCBIfam" id="TIGR00150">
    <property type="entry name" value="T6A_YjeE"/>
    <property type="match status" value="1"/>
</dbReference>
<dbReference type="EMBL" id="NOKQ01000201">
    <property type="protein sequence ID" value="OZS78201.1"/>
    <property type="molecule type" value="Genomic_DNA"/>
</dbReference>
<dbReference type="Gene3D" id="3.40.50.300">
    <property type="entry name" value="P-loop containing nucleotide triphosphate hydrolases"/>
    <property type="match status" value="1"/>
</dbReference>
<comment type="similarity">
    <text evidence="2">Belongs to the TsaE family.</text>
</comment>
<evidence type="ECO:0000256" key="6">
    <source>
        <dbReference type="ARBA" id="ARBA00022723"/>
    </source>
</evidence>
<evidence type="ECO:0000256" key="3">
    <source>
        <dbReference type="ARBA" id="ARBA00019010"/>
    </source>
</evidence>
<dbReference type="GO" id="GO:0005524">
    <property type="term" value="F:ATP binding"/>
    <property type="evidence" value="ECO:0007669"/>
    <property type="project" value="UniProtKB-KW"/>
</dbReference>